<dbReference type="Pfam" id="PF01909">
    <property type="entry name" value="NTP_transf_2"/>
    <property type="match status" value="1"/>
</dbReference>
<evidence type="ECO:0000259" key="1">
    <source>
        <dbReference type="Pfam" id="PF01909"/>
    </source>
</evidence>
<dbReference type="CDD" id="cd05403">
    <property type="entry name" value="NT_KNTase_like"/>
    <property type="match status" value="1"/>
</dbReference>
<evidence type="ECO:0000313" key="2">
    <source>
        <dbReference type="EMBL" id="WNM58754.1"/>
    </source>
</evidence>
<reference evidence="2 3" key="1">
    <citation type="submission" date="2023-01" db="EMBL/GenBank/DDBJ databases">
        <title>Cultivation and genomic characterization of new, ubiquitous marine nitrite-oxidizing bacteria from the Nitrospirales.</title>
        <authorList>
            <person name="Mueller A.J."/>
            <person name="Daebeler A."/>
            <person name="Herbold C.W."/>
            <person name="Kirkegaard R.H."/>
            <person name="Daims H."/>
        </authorList>
    </citation>
    <scope>NUCLEOTIDE SEQUENCE [LARGE SCALE GENOMIC DNA]</scope>
    <source>
        <strain evidence="2 3">VA</strain>
    </source>
</reference>
<dbReference type="EMBL" id="CP116967">
    <property type="protein sequence ID" value="WNM58754.1"/>
    <property type="molecule type" value="Genomic_DNA"/>
</dbReference>
<dbReference type="InterPro" id="IPR043519">
    <property type="entry name" value="NT_sf"/>
</dbReference>
<dbReference type="Gene3D" id="3.30.460.10">
    <property type="entry name" value="Beta Polymerase, domain 2"/>
    <property type="match status" value="1"/>
</dbReference>
<sequence length="210" mass="24177">MPASETIVGLKHRAIEALEKADFSWADLSEVSEEIILYGSRAAGVERESSDWDFLCVGSGKNCRKKKIEIKWVSHEYVLSEKWLGSELAGHIAKYGIWLKGNGTWVSMVFVSADALKRKEIAICGYLAGMKIAWYFWGDDYKNVKVRKLRRHIQRFDCLFNNRAVPPNFTLDQEWGALKKPKNKLEEIMGKIKCVREYKEFIENTILPVI</sequence>
<protein>
    <submittedName>
        <fullName evidence="2">Nucleotidyltransferase domain-containing protein</fullName>
    </submittedName>
</protein>
<keyword evidence="3" id="KW-1185">Reference proteome</keyword>
<dbReference type="SUPFAM" id="SSF81301">
    <property type="entry name" value="Nucleotidyltransferase"/>
    <property type="match status" value="1"/>
</dbReference>
<dbReference type="KEGG" id="nall:PP769_03020"/>
<name>A0AA96JZL1_9BACT</name>
<dbReference type="InterPro" id="IPR002934">
    <property type="entry name" value="Polymerase_NTP_transf_dom"/>
</dbReference>
<proteinExistence type="predicted"/>
<dbReference type="GO" id="GO:0016779">
    <property type="term" value="F:nucleotidyltransferase activity"/>
    <property type="evidence" value="ECO:0007669"/>
    <property type="project" value="InterPro"/>
</dbReference>
<dbReference type="RefSeq" id="WP_312644979.1">
    <property type="nucleotide sequence ID" value="NZ_CP116967.1"/>
</dbReference>
<feature type="domain" description="Polymerase nucleotidyl transferase" evidence="1">
    <location>
        <begin position="30"/>
        <end position="81"/>
    </location>
</feature>
<accession>A0AA96JZL1</accession>
<dbReference type="AlphaFoldDB" id="A0AA96JZL1"/>
<evidence type="ECO:0000313" key="3">
    <source>
        <dbReference type="Proteomes" id="UP001302719"/>
    </source>
</evidence>
<organism evidence="2 3">
    <name type="scientific">Candidatus Nitrospira allomarina</name>
    <dbReference type="NCBI Taxonomy" id="3020900"/>
    <lineage>
        <taxon>Bacteria</taxon>
        <taxon>Pseudomonadati</taxon>
        <taxon>Nitrospirota</taxon>
        <taxon>Nitrospiria</taxon>
        <taxon>Nitrospirales</taxon>
        <taxon>Nitrospiraceae</taxon>
        <taxon>Nitrospira</taxon>
    </lineage>
</organism>
<gene>
    <name evidence="2" type="ORF">PP769_03020</name>
</gene>
<dbReference type="Proteomes" id="UP001302719">
    <property type="component" value="Chromosome"/>
</dbReference>